<feature type="chain" id="PRO_5024277834" evidence="1">
    <location>
        <begin position="21"/>
        <end position="205"/>
    </location>
</feature>
<sequence>MIFRILVTLCLLIASFSTFAQDEEPQCVRIKNFSVEERNQDYPFNKAKRVVFASFKENHRKLLKNKDRVYEKGEISSYVEGEIMQEYFDSLKVDLTRYNPNDFEEKVDLNDEQRNELTDLIFNFGTKKKNLTVEGAKCYTPRNAILFFNENDELFGFLEICFQCNGFRKSTKEIDLYNRCGEKLYLLKEQFAKAGIEYGIKKSSN</sequence>
<name>A0A5M6CJ31_9FLAO</name>
<dbReference type="EMBL" id="VWSG01000005">
    <property type="protein sequence ID" value="KAA5535228.1"/>
    <property type="molecule type" value="Genomic_DNA"/>
</dbReference>
<reference evidence="2 3" key="1">
    <citation type="submission" date="2019-09" db="EMBL/GenBank/DDBJ databases">
        <title>Genome sequence and assembly of Flavobacterium sp.</title>
        <authorList>
            <person name="Chhetri G."/>
        </authorList>
    </citation>
    <scope>NUCLEOTIDE SEQUENCE [LARGE SCALE GENOMIC DNA]</scope>
    <source>
        <strain evidence="2 3">SNL9</strain>
    </source>
</reference>
<evidence type="ECO:0000256" key="1">
    <source>
        <dbReference type="SAM" id="SignalP"/>
    </source>
</evidence>
<accession>A0A5M6CJ31</accession>
<evidence type="ECO:0000313" key="2">
    <source>
        <dbReference type="EMBL" id="KAA5535228.1"/>
    </source>
</evidence>
<feature type="signal peptide" evidence="1">
    <location>
        <begin position="1"/>
        <end position="20"/>
    </location>
</feature>
<evidence type="ECO:0000313" key="3">
    <source>
        <dbReference type="Proteomes" id="UP000325141"/>
    </source>
</evidence>
<dbReference type="Proteomes" id="UP000325141">
    <property type="component" value="Unassembled WGS sequence"/>
</dbReference>
<organism evidence="2 3">
    <name type="scientific">Paenimyroides baculatum</name>
    <dbReference type="NCBI Taxonomy" id="2608000"/>
    <lineage>
        <taxon>Bacteria</taxon>
        <taxon>Pseudomonadati</taxon>
        <taxon>Bacteroidota</taxon>
        <taxon>Flavobacteriia</taxon>
        <taxon>Flavobacteriales</taxon>
        <taxon>Flavobacteriaceae</taxon>
        <taxon>Paenimyroides</taxon>
    </lineage>
</organism>
<proteinExistence type="predicted"/>
<comment type="caution">
    <text evidence="2">The sequence shown here is derived from an EMBL/GenBank/DDBJ whole genome shotgun (WGS) entry which is preliminary data.</text>
</comment>
<dbReference type="AlphaFoldDB" id="A0A5M6CJ31"/>
<gene>
    <name evidence="2" type="ORF">F0460_07890</name>
</gene>
<dbReference type="RefSeq" id="WP_150011988.1">
    <property type="nucleotide sequence ID" value="NZ_VWSG01000005.1"/>
</dbReference>
<keyword evidence="1" id="KW-0732">Signal</keyword>
<keyword evidence="3" id="KW-1185">Reference proteome</keyword>
<protein>
    <submittedName>
        <fullName evidence="2">Uncharacterized protein</fullName>
    </submittedName>
</protein>